<dbReference type="EMBL" id="JBBKAJ010000022">
    <property type="protein sequence ID" value="MEJ8633104.1"/>
    <property type="molecule type" value="Genomic_DNA"/>
</dbReference>
<sequence length="214" mass="23268">MAYEREKVPAPKRIGTPDPVETAKPPASRERSESGEPVETASPVGSGRPVEPREPAEPATFVEPTTATGTREPARSVAAGDTARQTETTEAPRTPESHDTPFPHSAPAGSAHSEPQEHKTPGHLIAQDEREKLARRLHDSLSGFVDAPRHAVEDAASVMDDAAQKITAALTEQRRALRADWHGEGKGGPREADTEDLRLALRSYREMTERLLRL</sequence>
<comment type="caution">
    <text evidence="1">The sequence shown here is derived from an EMBL/GenBank/DDBJ whole genome shotgun (WGS) entry which is preliminary data.</text>
</comment>
<accession>A0ACC6PNU9</accession>
<reference evidence="1" key="1">
    <citation type="submission" date="2024-03" db="EMBL/GenBank/DDBJ databases">
        <title>Novel Streptomyces species of biotechnological and ecological value are a feature of Machair soil.</title>
        <authorList>
            <person name="Prole J.R."/>
            <person name="Goodfellow M."/>
            <person name="Allenby N."/>
            <person name="Ward A.C."/>
        </authorList>
    </citation>
    <scope>NUCLEOTIDE SEQUENCE</scope>
    <source>
        <strain evidence="1">MS2.AVA.5</strain>
    </source>
</reference>
<evidence type="ECO:0000313" key="2">
    <source>
        <dbReference type="Proteomes" id="UP001377168"/>
    </source>
</evidence>
<evidence type="ECO:0000313" key="1">
    <source>
        <dbReference type="EMBL" id="MEJ8633104.1"/>
    </source>
</evidence>
<name>A0ACC6PNU9_9ACTN</name>
<proteinExistence type="predicted"/>
<gene>
    <name evidence="1" type="ORF">WKI67_06815</name>
</gene>
<protein>
    <submittedName>
        <fullName evidence="1">Uncharacterized protein</fullName>
    </submittedName>
</protein>
<keyword evidence="2" id="KW-1185">Reference proteome</keyword>
<organism evidence="1 2">
    <name type="scientific">Streptomyces achmelvichensis</name>
    <dbReference type="NCBI Taxonomy" id="3134111"/>
    <lineage>
        <taxon>Bacteria</taxon>
        <taxon>Bacillati</taxon>
        <taxon>Actinomycetota</taxon>
        <taxon>Actinomycetes</taxon>
        <taxon>Kitasatosporales</taxon>
        <taxon>Streptomycetaceae</taxon>
        <taxon>Streptomyces</taxon>
    </lineage>
</organism>
<dbReference type="Proteomes" id="UP001377168">
    <property type="component" value="Unassembled WGS sequence"/>
</dbReference>